<gene>
    <name evidence="1" type="ordered locus">Oant_1524</name>
</gene>
<dbReference type="PATRIC" id="fig|439375.7.peg.1598"/>
<dbReference type="HOGENOM" id="CLU_603878_0_0_5"/>
<dbReference type="EMBL" id="CP000758">
    <property type="protein sequence ID" value="ABS14240.1"/>
    <property type="molecule type" value="Genomic_DNA"/>
</dbReference>
<organism evidence="1 2">
    <name type="scientific">Brucella anthropi (strain ATCC 49188 / DSM 6882 / CCUG 24695 / JCM 21032 / LMG 3331 / NBRC 15819 / NCTC 12168 / Alc 37)</name>
    <name type="common">Ochrobactrum anthropi</name>
    <dbReference type="NCBI Taxonomy" id="439375"/>
    <lineage>
        <taxon>Bacteria</taxon>
        <taxon>Pseudomonadati</taxon>
        <taxon>Pseudomonadota</taxon>
        <taxon>Alphaproteobacteria</taxon>
        <taxon>Hyphomicrobiales</taxon>
        <taxon>Brucellaceae</taxon>
        <taxon>Brucella/Ochrobactrum group</taxon>
        <taxon>Brucella</taxon>
    </lineage>
</organism>
<evidence type="ECO:0000313" key="2">
    <source>
        <dbReference type="Proteomes" id="UP000002301"/>
    </source>
</evidence>
<proteinExistence type="predicted"/>
<sequence length="453" mass="50883">MINNRQIFPPIKWKQTSERVWDAVIAEGWKARVVHALGDDTWSYVVNHSGRCFLSSKEDAMRQAEDNAKDRIWSEIIAARKTIAAFPNAFENALTGGGRTSFDDAAKWHDEEAKRLEGVETFNKRIRHKLAFHQICAAQFRAMKNSSPQEFPYNRTFNAIAAATRVEGGNVAISVHKFVKAFGGSVVEDQTPTAGPVESSDQSPEWIWYGEDDDGNSRVSTGRWAKHSCQKRYKLAEIQATEHDHKRPTPAATDTGLDYYTAADVMWSLEGNNPAPSKNGQWVKRTQADELFAENAELKKDRRFKQHVIDGLAVDKESLKADNLAKGAEVERMRGVFQRMTEQFAIDPNHSITIRSMVYDGLHGVANEQSTADFQAWKELRELTFAIQHNPNCPDRFLIRLPGRSGRIDLKPYADQLGFRKSETEDVIGFGKTLAEALATALKRQEGGNGNGE</sequence>
<dbReference type="RefSeq" id="WP_012091578.1">
    <property type="nucleotide sequence ID" value="NC_009667.1"/>
</dbReference>
<accession>A6WZ36</accession>
<dbReference type="STRING" id="439375.Oant_1524"/>
<reference evidence="1 2" key="1">
    <citation type="journal article" date="2011" name="J. Bacteriol.">
        <title>Genome of Ochrobactrum anthropi ATCC 49188 T, a versatile opportunistic pathogen and symbiont of several eukaryotic hosts.</title>
        <authorList>
            <person name="Chain P.S."/>
            <person name="Lang D.M."/>
            <person name="Comerci D.J."/>
            <person name="Malfatti S.A."/>
            <person name="Vergez L.M."/>
            <person name="Shin M."/>
            <person name="Ugalde R.A."/>
            <person name="Garcia E."/>
            <person name="Tolmasky M.E."/>
        </authorList>
    </citation>
    <scope>NUCLEOTIDE SEQUENCE [LARGE SCALE GENOMIC DNA]</scope>
    <source>
        <strain evidence="2">ATCC 49188 / DSM 6882 / CCUG 24695 / JCM 21032 / LMG 3331 / NBRC 15819 / NCTC 12168 / Alc 37</strain>
    </source>
</reference>
<keyword evidence="2" id="KW-1185">Reference proteome</keyword>
<evidence type="ECO:0000313" key="1">
    <source>
        <dbReference type="EMBL" id="ABS14240.1"/>
    </source>
</evidence>
<protein>
    <submittedName>
        <fullName evidence="1">Uncharacterized protein</fullName>
    </submittedName>
</protein>
<name>A6WZ36_BRUA4</name>
<dbReference type="AlphaFoldDB" id="A6WZ36"/>
<dbReference type="KEGG" id="oan:Oant_1524"/>
<dbReference type="Proteomes" id="UP000002301">
    <property type="component" value="Chromosome 1"/>
</dbReference>